<dbReference type="PRINTS" id="PR00504">
    <property type="entry name" value="CHROMODOMAIN"/>
</dbReference>
<proteinExistence type="predicted"/>
<evidence type="ECO:0000313" key="10">
    <source>
        <dbReference type="WBParaSite" id="TCLT_0000774001-mRNA-1"/>
    </source>
</evidence>
<dbReference type="STRING" id="103827.A0A0N5D454"/>
<dbReference type="OMA" id="EANMKCL"/>
<evidence type="ECO:0000256" key="1">
    <source>
        <dbReference type="ARBA" id="ARBA00004123"/>
    </source>
</evidence>
<sequence length="151" mass="17834">MFQKISHCFFHGSVLFVEFQNEEYVVEKILDRRVRNGITEYFLSWKGFPSSDNTWEPEQNLDCPDLIQAFENKQRLAREQKKAKVIEKPARGFERGLEAERIIGATNYNGELELLIKWKGSDKADLVPAKIVNERCPQIVIKFYEEHIRWN</sequence>
<accession>A0A0N5D454</accession>
<evidence type="ECO:0000259" key="7">
    <source>
        <dbReference type="PROSITE" id="PS50013"/>
    </source>
</evidence>
<keyword evidence="3" id="KW-0805">Transcription regulation</keyword>
<dbReference type="GO" id="GO:0005634">
    <property type="term" value="C:nucleus"/>
    <property type="evidence" value="ECO:0007669"/>
    <property type="project" value="UniProtKB-SubCell"/>
</dbReference>
<dbReference type="SUPFAM" id="SSF54160">
    <property type="entry name" value="Chromo domain-like"/>
    <property type="match status" value="2"/>
</dbReference>
<protein>
    <recommendedName>
        <fullName evidence="6">Heterochromatin protein 1</fullName>
    </recommendedName>
</protein>
<keyword evidence="9" id="KW-1185">Reference proteome</keyword>
<evidence type="ECO:0000256" key="4">
    <source>
        <dbReference type="ARBA" id="ARBA00023163"/>
    </source>
</evidence>
<dbReference type="Proteomes" id="UP000276776">
    <property type="component" value="Unassembled WGS sequence"/>
</dbReference>
<keyword evidence="5" id="KW-0539">Nucleus</keyword>
<dbReference type="InterPro" id="IPR051219">
    <property type="entry name" value="Heterochromatin_chromo-domain"/>
</dbReference>
<dbReference type="OrthoDB" id="433924at2759"/>
<keyword evidence="4" id="KW-0804">Transcription</keyword>
<gene>
    <name evidence="8" type="ORF">TCLT_LOCUS7729</name>
</gene>
<dbReference type="CDD" id="cd18631">
    <property type="entry name" value="CD_HP1_like"/>
    <property type="match status" value="1"/>
</dbReference>
<dbReference type="InterPro" id="IPR023780">
    <property type="entry name" value="Chromo_domain"/>
</dbReference>
<dbReference type="PROSITE" id="PS50013">
    <property type="entry name" value="CHROMO_2"/>
    <property type="match status" value="2"/>
</dbReference>
<keyword evidence="2" id="KW-0677">Repeat</keyword>
<organism evidence="10">
    <name type="scientific">Thelazia callipaeda</name>
    <name type="common">Oriental eyeworm</name>
    <name type="synonym">Parasitic nematode</name>
    <dbReference type="NCBI Taxonomy" id="103827"/>
    <lineage>
        <taxon>Eukaryota</taxon>
        <taxon>Metazoa</taxon>
        <taxon>Ecdysozoa</taxon>
        <taxon>Nematoda</taxon>
        <taxon>Chromadorea</taxon>
        <taxon>Rhabditida</taxon>
        <taxon>Spirurina</taxon>
        <taxon>Spiruromorpha</taxon>
        <taxon>Thelazioidea</taxon>
        <taxon>Thelaziidae</taxon>
        <taxon>Thelazia</taxon>
    </lineage>
</organism>
<dbReference type="InterPro" id="IPR017984">
    <property type="entry name" value="Chromo_dom_subgr"/>
</dbReference>
<evidence type="ECO:0000313" key="8">
    <source>
        <dbReference type="EMBL" id="VDN05213.1"/>
    </source>
</evidence>
<dbReference type="Pfam" id="PF00385">
    <property type="entry name" value="Chromo"/>
    <property type="match status" value="1"/>
</dbReference>
<evidence type="ECO:0000256" key="2">
    <source>
        <dbReference type="ARBA" id="ARBA00022737"/>
    </source>
</evidence>
<dbReference type="PANTHER" id="PTHR22812">
    <property type="entry name" value="CHROMOBOX PROTEIN"/>
    <property type="match status" value="1"/>
</dbReference>
<evidence type="ECO:0000256" key="3">
    <source>
        <dbReference type="ARBA" id="ARBA00023015"/>
    </source>
</evidence>
<evidence type="ECO:0000256" key="5">
    <source>
        <dbReference type="ARBA" id="ARBA00023242"/>
    </source>
</evidence>
<comment type="subcellular location">
    <subcellularLocation>
        <location evidence="1">Nucleus</location>
    </subcellularLocation>
</comment>
<dbReference type="EMBL" id="UYYF01004539">
    <property type="protein sequence ID" value="VDN05213.1"/>
    <property type="molecule type" value="Genomic_DNA"/>
</dbReference>
<feature type="domain" description="Chromo" evidence="7">
    <location>
        <begin position="97"/>
        <end position="151"/>
    </location>
</feature>
<dbReference type="SMART" id="SM00300">
    <property type="entry name" value="ChSh"/>
    <property type="match status" value="1"/>
</dbReference>
<reference evidence="10" key="1">
    <citation type="submission" date="2017-02" db="UniProtKB">
        <authorList>
            <consortium name="WormBaseParasite"/>
        </authorList>
    </citation>
    <scope>IDENTIFICATION</scope>
</reference>
<evidence type="ECO:0000256" key="6">
    <source>
        <dbReference type="ARBA" id="ARBA00073803"/>
    </source>
</evidence>
<dbReference type="FunFam" id="2.40.50.40:FF:000031">
    <property type="entry name" value="Heterochromatin protein 1"/>
    <property type="match status" value="1"/>
</dbReference>
<dbReference type="AlphaFoldDB" id="A0A0N5D454"/>
<dbReference type="InterPro" id="IPR016197">
    <property type="entry name" value="Chromo-like_dom_sf"/>
</dbReference>
<reference evidence="8 9" key="2">
    <citation type="submission" date="2018-11" db="EMBL/GenBank/DDBJ databases">
        <authorList>
            <consortium name="Pathogen Informatics"/>
        </authorList>
    </citation>
    <scope>NUCLEOTIDE SEQUENCE [LARGE SCALE GENOMIC DNA]</scope>
</reference>
<dbReference type="InterPro" id="IPR000953">
    <property type="entry name" value="Chromo/chromo_shadow_dom"/>
</dbReference>
<dbReference type="GO" id="GO:0031507">
    <property type="term" value="P:heterochromatin formation"/>
    <property type="evidence" value="ECO:0007669"/>
    <property type="project" value="UniProtKB-ARBA"/>
</dbReference>
<dbReference type="InterPro" id="IPR008251">
    <property type="entry name" value="Chromo_shadow_dom"/>
</dbReference>
<dbReference type="WBParaSite" id="TCLT_0000774001-mRNA-1">
    <property type="protein sequence ID" value="TCLT_0000774001-mRNA-1"/>
    <property type="gene ID" value="TCLT_0000774001"/>
</dbReference>
<name>A0A0N5D454_THECL</name>
<dbReference type="Gene3D" id="2.40.50.40">
    <property type="match status" value="2"/>
</dbReference>
<dbReference type="CDD" id="cd00034">
    <property type="entry name" value="CSD"/>
    <property type="match status" value="1"/>
</dbReference>
<dbReference type="FunFam" id="2.40.50.40:FF:000007">
    <property type="entry name" value="Chromobox protein homolog 1"/>
    <property type="match status" value="1"/>
</dbReference>
<evidence type="ECO:0000313" key="9">
    <source>
        <dbReference type="Proteomes" id="UP000276776"/>
    </source>
</evidence>
<dbReference type="GO" id="GO:0003682">
    <property type="term" value="F:chromatin binding"/>
    <property type="evidence" value="ECO:0007669"/>
    <property type="project" value="UniProtKB-ARBA"/>
</dbReference>
<feature type="domain" description="Chromo" evidence="7">
    <location>
        <begin position="24"/>
        <end position="82"/>
    </location>
</feature>
<dbReference type="SMART" id="SM00298">
    <property type="entry name" value="CHROMO"/>
    <property type="match status" value="2"/>
</dbReference>
<dbReference type="Pfam" id="PF01393">
    <property type="entry name" value="Chromo_shadow"/>
    <property type="match status" value="1"/>
</dbReference>